<comment type="subunit">
    <text evidence="9">Homodimer.</text>
</comment>
<dbReference type="Pfam" id="PF01336">
    <property type="entry name" value="tRNA_anti-codon"/>
    <property type="match status" value="1"/>
</dbReference>
<keyword evidence="5 9" id="KW-0547">Nucleotide-binding</keyword>
<keyword evidence="3 9" id="KW-0963">Cytoplasm</keyword>
<keyword evidence="7 9" id="KW-0648">Protein biosynthesis</keyword>
<feature type="region of interest" description="Aspartate" evidence="9">
    <location>
        <begin position="218"/>
        <end position="221"/>
    </location>
</feature>
<dbReference type="Gene3D" id="2.40.50.140">
    <property type="entry name" value="Nucleic acid-binding proteins"/>
    <property type="match status" value="1"/>
</dbReference>
<feature type="binding site" evidence="9">
    <location>
        <position position="196"/>
    </location>
    <ligand>
        <name>L-aspartate</name>
        <dbReference type="ChEBI" id="CHEBI:29991"/>
    </ligand>
</feature>
<gene>
    <name evidence="9" type="primary">aspS</name>
    <name evidence="12" type="ORF">J2S48_004313</name>
</gene>
<evidence type="ECO:0000256" key="3">
    <source>
        <dbReference type="ARBA" id="ARBA00022490"/>
    </source>
</evidence>
<evidence type="ECO:0000256" key="10">
    <source>
        <dbReference type="SAM" id="MobiDB-lite"/>
    </source>
</evidence>
<dbReference type="PROSITE" id="PS50862">
    <property type="entry name" value="AA_TRNA_LIGASE_II"/>
    <property type="match status" value="1"/>
</dbReference>
<dbReference type="Pfam" id="PF00152">
    <property type="entry name" value="tRNA-synt_2"/>
    <property type="match status" value="1"/>
</dbReference>
<feature type="domain" description="Aminoacyl-transfer RNA synthetases class-II family profile" evidence="11">
    <location>
        <begin position="173"/>
        <end position="483"/>
    </location>
</feature>
<organism evidence="12 13">
    <name type="scientific">Promicromonospora iranensis</name>
    <dbReference type="NCBI Taxonomy" id="1105144"/>
    <lineage>
        <taxon>Bacteria</taxon>
        <taxon>Bacillati</taxon>
        <taxon>Actinomycetota</taxon>
        <taxon>Actinomycetes</taxon>
        <taxon>Micrococcales</taxon>
        <taxon>Promicromonosporaceae</taxon>
        <taxon>Promicromonospora</taxon>
    </lineage>
</organism>
<evidence type="ECO:0000313" key="13">
    <source>
        <dbReference type="Proteomes" id="UP001183585"/>
    </source>
</evidence>
<evidence type="ECO:0000256" key="9">
    <source>
        <dbReference type="HAMAP-Rule" id="MF_02075"/>
    </source>
</evidence>
<dbReference type="RefSeq" id="WP_274993627.1">
    <property type="nucleotide sequence ID" value="NZ_JAJQQP010000005.1"/>
</dbReference>
<feature type="region of interest" description="Disordered" evidence="10">
    <location>
        <begin position="361"/>
        <end position="389"/>
    </location>
</feature>
<comment type="caution">
    <text evidence="12">The sequence shown here is derived from an EMBL/GenBank/DDBJ whole genome shotgun (WGS) entry which is preliminary data.</text>
</comment>
<comment type="function">
    <text evidence="9">Aspartyl-tRNA synthetase with relaxed tRNA specificity since it is able to aspartylate not only its cognate tRNA(Asp) but also tRNA(Asn). Reaction proceeds in two steps: L-aspartate is first activated by ATP to form Asp-AMP and then transferred to the acceptor end of tRNA(Asp/Asn).</text>
</comment>
<feature type="binding site" evidence="9">
    <location>
        <position position="406"/>
    </location>
    <ligand>
        <name>ATP</name>
        <dbReference type="ChEBI" id="CHEBI:30616"/>
    </ligand>
</feature>
<dbReference type="InterPro" id="IPR002312">
    <property type="entry name" value="Asp/Asn-tRNA-synth_IIb"/>
</dbReference>
<dbReference type="GO" id="GO:0050560">
    <property type="term" value="F:aspartate-tRNA(Asn) ligase activity"/>
    <property type="evidence" value="ECO:0007669"/>
    <property type="project" value="UniProtKB-EC"/>
</dbReference>
<reference evidence="12 13" key="1">
    <citation type="submission" date="2023-07" db="EMBL/GenBank/DDBJ databases">
        <title>Sequencing the genomes of 1000 actinobacteria strains.</title>
        <authorList>
            <person name="Klenk H.-P."/>
        </authorList>
    </citation>
    <scope>NUCLEOTIDE SEQUENCE [LARGE SCALE GENOMIC DNA]</scope>
    <source>
        <strain evidence="12 13">DSM 45554</strain>
    </source>
</reference>
<dbReference type="InterPro" id="IPR004523">
    <property type="entry name" value="Asp-tRNA_synthase_2"/>
</dbReference>
<name>A0ABU2CTX4_9MICO</name>
<dbReference type="InterPro" id="IPR006195">
    <property type="entry name" value="aa-tRNA-synth_II"/>
</dbReference>
<dbReference type="InterPro" id="IPR045864">
    <property type="entry name" value="aa-tRNA-synth_II/BPL/LPL"/>
</dbReference>
<evidence type="ECO:0000313" key="12">
    <source>
        <dbReference type="EMBL" id="MDR7384798.1"/>
    </source>
</evidence>
<comment type="catalytic activity">
    <reaction evidence="9">
        <text>tRNA(Asx) + L-aspartate + ATP = L-aspartyl-tRNA(Asx) + AMP + diphosphate</text>
        <dbReference type="Rhea" id="RHEA:18349"/>
        <dbReference type="Rhea" id="RHEA-COMP:9710"/>
        <dbReference type="Rhea" id="RHEA-COMP:9711"/>
        <dbReference type="ChEBI" id="CHEBI:29991"/>
        <dbReference type="ChEBI" id="CHEBI:30616"/>
        <dbReference type="ChEBI" id="CHEBI:33019"/>
        <dbReference type="ChEBI" id="CHEBI:78442"/>
        <dbReference type="ChEBI" id="CHEBI:78516"/>
        <dbReference type="ChEBI" id="CHEBI:456215"/>
        <dbReference type="EC" id="6.1.1.23"/>
    </reaction>
</comment>
<feature type="binding site" evidence="9">
    <location>
        <begin position="239"/>
        <end position="241"/>
    </location>
    <ligand>
        <name>ATP</name>
        <dbReference type="ChEBI" id="CHEBI:30616"/>
    </ligand>
</feature>
<dbReference type="InterPro" id="IPR004364">
    <property type="entry name" value="Aa-tRNA-synt_II"/>
</dbReference>
<keyword evidence="13" id="KW-1185">Reference proteome</keyword>
<dbReference type="HAMAP" id="MF_02075">
    <property type="entry name" value="Asp_tRNA_synth_type2"/>
    <property type="match status" value="1"/>
</dbReference>
<evidence type="ECO:0000256" key="4">
    <source>
        <dbReference type="ARBA" id="ARBA00022598"/>
    </source>
</evidence>
<evidence type="ECO:0000256" key="5">
    <source>
        <dbReference type="ARBA" id="ARBA00022741"/>
    </source>
</evidence>
<evidence type="ECO:0000256" key="1">
    <source>
        <dbReference type="ARBA" id="ARBA00004496"/>
    </source>
</evidence>
<feature type="region of interest" description="Disordered" evidence="10">
    <location>
        <begin position="1"/>
        <end position="24"/>
    </location>
</feature>
<evidence type="ECO:0000256" key="6">
    <source>
        <dbReference type="ARBA" id="ARBA00022840"/>
    </source>
</evidence>
<dbReference type="PANTHER" id="PTHR43450">
    <property type="entry name" value="ASPARTYL-TRNA SYNTHETASE"/>
    <property type="match status" value="1"/>
</dbReference>
<protein>
    <recommendedName>
        <fullName evidence="9">Aspartate--tRNA(Asp/Asn) ligase</fullName>
        <ecNumber evidence="9">6.1.1.23</ecNumber>
    </recommendedName>
    <alternativeName>
        <fullName evidence="9">Aspartyl-tRNA synthetase</fullName>
        <shortName evidence="9">AspRS</shortName>
    </alternativeName>
    <alternativeName>
        <fullName evidence="9">Non-discriminating aspartyl-tRNA synthetase</fullName>
        <shortName evidence="9">ND-AspRS</shortName>
    </alternativeName>
</protein>
<dbReference type="SUPFAM" id="SSF50249">
    <property type="entry name" value="Nucleic acid-binding proteins"/>
    <property type="match status" value="1"/>
</dbReference>
<feature type="binding site" evidence="9">
    <location>
        <begin position="247"/>
        <end position="249"/>
    </location>
    <ligand>
        <name>ATP</name>
        <dbReference type="ChEBI" id="CHEBI:30616"/>
    </ligand>
</feature>
<evidence type="ECO:0000259" key="11">
    <source>
        <dbReference type="PROSITE" id="PS50862"/>
    </source>
</evidence>
<dbReference type="PANTHER" id="PTHR43450:SF1">
    <property type="entry name" value="ASPARTATE--TRNA LIGASE, CYTOPLASMIC"/>
    <property type="match status" value="1"/>
</dbReference>
<dbReference type="EC" id="6.1.1.23" evidence="9"/>
<proteinExistence type="inferred from homology"/>
<feature type="binding site" evidence="9">
    <location>
        <begin position="454"/>
        <end position="457"/>
    </location>
    <ligand>
        <name>ATP</name>
        <dbReference type="ChEBI" id="CHEBI:30616"/>
    </ligand>
</feature>
<dbReference type="PRINTS" id="PR01042">
    <property type="entry name" value="TRNASYNTHASP"/>
</dbReference>
<comment type="subcellular location">
    <subcellularLocation>
        <location evidence="1 9">Cytoplasm</location>
    </subcellularLocation>
</comment>
<sequence length="483" mass="51164">MRPPSQTPATSVRAASGPAASAHQPARTLARDLAAALPGSTVRLQGWVHRRRELATVTFLVLRDRTGLAQVVVRSGPGSWSGPGSAAPQVPPEETTVEVTGTVTANPQAPGGVEVTDPAITALTDAAETPPVELWRPALTAALPTLLDHAAVAWRHPAQKARWEVAAASLRGFRATLDAAGFTEICTPKLVGTATESGANVFPVDYFGRPAYLAQSPQFYKQQMVGVFERVYEVGPVFRAEPHDTVRHLAEYRSLDVELGFVRDHRDVLAVLRDVLAGMADAVRTAGAAERLGVEVPEVPAQIPVLHFADALVLVGAPSDEPDLAPGHERALGEWALAEHGSDFVAVEGYPLAKRPFYTHPEAGSGPAPDGALGGVAGGEPVGRPAGGPGGARWSNSFDLLFRGLELVTGGQRLHRYADYVAALEARGEDPASYATYLAAFRHGMPPHGGFAIGLERWVARLVGAANVREVTPFPRDLHRLVP</sequence>
<feature type="binding site" evidence="9">
    <location>
        <position position="239"/>
    </location>
    <ligand>
        <name>L-aspartate</name>
        <dbReference type="ChEBI" id="CHEBI:29991"/>
    </ligand>
</feature>
<keyword evidence="6 9" id="KW-0067">ATP-binding</keyword>
<dbReference type="EMBL" id="JAVDYE010000001">
    <property type="protein sequence ID" value="MDR7384798.1"/>
    <property type="molecule type" value="Genomic_DNA"/>
</dbReference>
<feature type="site" description="Important for tRNA non-discrimination" evidence="9">
    <location>
        <position position="110"/>
    </location>
</feature>
<keyword evidence="8 9" id="KW-0030">Aminoacyl-tRNA synthetase</keyword>
<evidence type="ECO:0000256" key="2">
    <source>
        <dbReference type="ARBA" id="ARBA00005312"/>
    </source>
</evidence>
<dbReference type="InterPro" id="IPR004365">
    <property type="entry name" value="NA-bd_OB_tRNA"/>
</dbReference>
<dbReference type="SUPFAM" id="SSF55681">
    <property type="entry name" value="Class II aaRS and biotin synthetases"/>
    <property type="match status" value="1"/>
</dbReference>
<dbReference type="Proteomes" id="UP001183585">
    <property type="component" value="Unassembled WGS sequence"/>
</dbReference>
<dbReference type="Gene3D" id="3.30.930.10">
    <property type="entry name" value="Bira Bifunctional Protein, Domain 2"/>
    <property type="match status" value="1"/>
</dbReference>
<evidence type="ECO:0000256" key="7">
    <source>
        <dbReference type="ARBA" id="ARBA00022917"/>
    </source>
</evidence>
<dbReference type="NCBIfam" id="NF003483">
    <property type="entry name" value="PRK05159.1"/>
    <property type="match status" value="1"/>
</dbReference>
<feature type="binding site" evidence="9">
    <location>
        <position position="409"/>
    </location>
    <ligand>
        <name>L-aspartate</name>
        <dbReference type="ChEBI" id="CHEBI:29991"/>
    </ligand>
</feature>
<evidence type="ECO:0000256" key="8">
    <source>
        <dbReference type="ARBA" id="ARBA00023146"/>
    </source>
</evidence>
<accession>A0ABU2CTX4</accession>
<dbReference type="InterPro" id="IPR012340">
    <property type="entry name" value="NA-bd_OB-fold"/>
</dbReference>
<keyword evidence="4 9" id="KW-0436">Ligase</keyword>
<feature type="compositionally biased region" description="Gly residues" evidence="10">
    <location>
        <begin position="372"/>
        <end position="389"/>
    </location>
</feature>
<comment type="similarity">
    <text evidence="2 9">Belongs to the class-II aminoacyl-tRNA synthetase family. Type 2 subfamily.</text>
</comment>
<feature type="binding site" evidence="9">
    <location>
        <position position="413"/>
    </location>
    <ligand>
        <name>L-aspartate</name>
        <dbReference type="ChEBI" id="CHEBI:29991"/>
    </ligand>
</feature>